<evidence type="ECO:0000313" key="1">
    <source>
        <dbReference type="EMBL" id="GGG01547.1"/>
    </source>
</evidence>
<organism evidence="1 2">
    <name type="scientific">Cysteiniphilum litorale</name>
    <dbReference type="NCBI Taxonomy" id="2056700"/>
    <lineage>
        <taxon>Bacteria</taxon>
        <taxon>Pseudomonadati</taxon>
        <taxon>Pseudomonadota</taxon>
        <taxon>Gammaproteobacteria</taxon>
        <taxon>Thiotrichales</taxon>
        <taxon>Fastidiosibacteraceae</taxon>
        <taxon>Cysteiniphilum</taxon>
    </lineage>
</organism>
<proteinExistence type="predicted"/>
<sequence>MYCIIANFGDDSIALIQQAYELGLEEVVVLSVDTGWQASVWQARVDRARSWVKKLGFDFVHLKPEHDFSALVKARKQFPSQQFHWCAGFLKGMAILNWLEVHDEDLEAVVLLANRRAMSKAQTDLPDSILESERYDDREVCYLLADCDESRRDDLIAKTPFKIPLNHRSLECQPCIHLTKRDVVTLSEDDIKRTVELEHEIGQAMFDKNFVEYLTILEKNTNYYDEFAKTCSWDYGCGL</sequence>
<protein>
    <submittedName>
        <fullName evidence="1">Uncharacterized protein</fullName>
    </submittedName>
</protein>
<dbReference type="RefSeq" id="WP_117003187.1">
    <property type="nucleotide sequence ID" value="NZ_BMJS01000022.1"/>
</dbReference>
<dbReference type="EMBL" id="BMJS01000022">
    <property type="protein sequence ID" value="GGG01547.1"/>
    <property type="molecule type" value="Genomic_DNA"/>
</dbReference>
<dbReference type="InterPro" id="IPR014729">
    <property type="entry name" value="Rossmann-like_a/b/a_fold"/>
</dbReference>
<dbReference type="SUPFAM" id="SSF52402">
    <property type="entry name" value="Adenine nucleotide alpha hydrolases-like"/>
    <property type="match status" value="1"/>
</dbReference>
<name>A0A8J2Z563_9GAMM</name>
<comment type="caution">
    <text evidence="1">The sequence shown here is derived from an EMBL/GenBank/DDBJ whole genome shotgun (WGS) entry which is preliminary data.</text>
</comment>
<reference evidence="1" key="1">
    <citation type="journal article" date="2014" name="Int. J. Syst. Evol. Microbiol.">
        <title>Complete genome sequence of Corynebacterium casei LMG S-19264T (=DSM 44701T), isolated from a smear-ripened cheese.</title>
        <authorList>
            <consortium name="US DOE Joint Genome Institute (JGI-PGF)"/>
            <person name="Walter F."/>
            <person name="Albersmeier A."/>
            <person name="Kalinowski J."/>
            <person name="Ruckert C."/>
        </authorList>
    </citation>
    <scope>NUCLEOTIDE SEQUENCE</scope>
    <source>
        <strain evidence="1">CGMCC 1.15758</strain>
    </source>
</reference>
<evidence type="ECO:0000313" key="2">
    <source>
        <dbReference type="Proteomes" id="UP000636949"/>
    </source>
</evidence>
<accession>A0A8J2Z563</accession>
<dbReference type="Gene3D" id="3.40.50.620">
    <property type="entry name" value="HUPs"/>
    <property type="match status" value="1"/>
</dbReference>
<dbReference type="Proteomes" id="UP000636949">
    <property type="component" value="Unassembled WGS sequence"/>
</dbReference>
<reference evidence="1" key="2">
    <citation type="submission" date="2020-09" db="EMBL/GenBank/DDBJ databases">
        <authorList>
            <person name="Sun Q."/>
            <person name="Zhou Y."/>
        </authorList>
    </citation>
    <scope>NUCLEOTIDE SEQUENCE</scope>
    <source>
        <strain evidence="1">CGMCC 1.15758</strain>
    </source>
</reference>
<dbReference type="AlphaFoldDB" id="A0A8J2Z563"/>
<keyword evidence="2" id="KW-1185">Reference proteome</keyword>
<dbReference type="OrthoDB" id="5614754at2"/>
<gene>
    <name evidence="1" type="ORF">GCM10010995_18790</name>
</gene>